<dbReference type="GO" id="GO:0019867">
    <property type="term" value="C:outer membrane"/>
    <property type="evidence" value="ECO:0007669"/>
    <property type="project" value="InterPro"/>
</dbReference>
<dbReference type="Gene3D" id="3.30.1150.10">
    <property type="match status" value="1"/>
</dbReference>
<feature type="domain" description="Secretin/TonB short N-terminal" evidence="4">
    <location>
        <begin position="10"/>
        <end position="61"/>
    </location>
</feature>
<name>A0A2D0B5J7_9BURK</name>
<dbReference type="Gene3D" id="3.55.50.30">
    <property type="match status" value="1"/>
</dbReference>
<evidence type="ECO:0000313" key="6">
    <source>
        <dbReference type="Proteomes" id="UP000197596"/>
    </source>
</evidence>
<dbReference type="EMBL" id="NJGU01000004">
    <property type="protein sequence ID" value="OWY29917.1"/>
    <property type="molecule type" value="Genomic_DNA"/>
</dbReference>
<organism evidence="5 6">
    <name type="scientific">Herbaspirillum robiniae</name>
    <dbReference type="NCBI Taxonomy" id="2014887"/>
    <lineage>
        <taxon>Bacteria</taxon>
        <taxon>Pseudomonadati</taxon>
        <taxon>Pseudomonadota</taxon>
        <taxon>Betaproteobacteria</taxon>
        <taxon>Burkholderiales</taxon>
        <taxon>Oxalobacteraceae</taxon>
        <taxon>Herbaspirillum</taxon>
    </lineage>
</organism>
<keyword evidence="1" id="KW-0813">Transport</keyword>
<dbReference type="AlphaFoldDB" id="A0A2D0B5J7"/>
<proteinExistence type="predicted"/>
<sequence>MNAFDEATGLYGLYTADAIAGRISGEVRGNYTAQAALQRLLAPTELSSYFTAADAYVLERAAAAQPAAQPEPAGQPEDDFQDLLQAAVRAAFCRNPLIAPGSYRVALSLRVSAAGRVEQARLLDTTGSPARDAGIIQTLRELRLARGPTDAGQPFILLILPRAQAAVADCEASP</sequence>
<evidence type="ECO:0000313" key="5">
    <source>
        <dbReference type="EMBL" id="OWY29917.1"/>
    </source>
</evidence>
<reference evidence="5 6" key="1">
    <citation type="submission" date="2017-06" db="EMBL/GenBank/DDBJ databases">
        <title>Herbaspirillum phytohormonus sp. nov., isolated from the root nodule of Robinia pseudoacacia in lead-zinc mine.</title>
        <authorList>
            <person name="Fan M."/>
            <person name="Lin Y."/>
        </authorList>
    </citation>
    <scope>NUCLEOTIDE SEQUENCE [LARGE SCALE GENOMIC DNA]</scope>
    <source>
        <strain evidence="5 6">HZ10</strain>
    </source>
</reference>
<evidence type="ECO:0000256" key="3">
    <source>
        <dbReference type="ARBA" id="ARBA00023237"/>
    </source>
</evidence>
<protein>
    <recommendedName>
        <fullName evidence="4">Secretin/TonB short N-terminal domain-containing protein</fullName>
    </recommendedName>
</protein>
<evidence type="ECO:0000259" key="4">
    <source>
        <dbReference type="SMART" id="SM00965"/>
    </source>
</evidence>
<dbReference type="InterPro" id="IPR011662">
    <property type="entry name" value="Secretin/TonB_short_N"/>
</dbReference>
<comment type="caution">
    <text evidence="5">The sequence shown here is derived from an EMBL/GenBank/DDBJ whole genome shotgun (WGS) entry which is preliminary data.</text>
</comment>
<dbReference type="Proteomes" id="UP000197596">
    <property type="component" value="Unassembled WGS sequence"/>
</dbReference>
<keyword evidence="3" id="KW-0998">Cell outer membrane</keyword>
<accession>A0A2D0B5J7</accession>
<keyword evidence="2" id="KW-0472">Membrane</keyword>
<gene>
    <name evidence="5" type="ORF">CEJ42_08700</name>
</gene>
<dbReference type="SUPFAM" id="SSF74653">
    <property type="entry name" value="TolA/TonB C-terminal domain"/>
    <property type="match status" value="1"/>
</dbReference>
<dbReference type="SMART" id="SM00965">
    <property type="entry name" value="STN"/>
    <property type="match status" value="1"/>
</dbReference>
<evidence type="ECO:0000256" key="1">
    <source>
        <dbReference type="ARBA" id="ARBA00022448"/>
    </source>
</evidence>
<evidence type="ECO:0000256" key="2">
    <source>
        <dbReference type="ARBA" id="ARBA00023136"/>
    </source>
</evidence>